<evidence type="ECO:0000256" key="3">
    <source>
        <dbReference type="ARBA" id="ARBA00022490"/>
    </source>
</evidence>
<dbReference type="NCBIfam" id="NF003642">
    <property type="entry name" value="PRK05282.1"/>
    <property type="match status" value="1"/>
</dbReference>
<keyword evidence="6" id="KW-0720">Serine protease</keyword>
<dbReference type="PANTHER" id="PTHR20842:SF0">
    <property type="entry name" value="ALPHA-ASPARTYL DIPEPTIDASE"/>
    <property type="match status" value="1"/>
</dbReference>
<dbReference type="GO" id="GO:0006508">
    <property type="term" value="P:proteolysis"/>
    <property type="evidence" value="ECO:0007669"/>
    <property type="project" value="UniProtKB-KW"/>
</dbReference>
<sequence length="242" mass="27256">MSRRRLLLLSSSSVHGHEYLLYARDEITKFLQQCKVEKILFIPYALKNHDEYTQTVAKALNALNFEVEGIHNFNDPVQAVENAQAIFIGGGNTFQLLKTLYDNSLIYPIRRRVHEDGVPYMGSSAGTNVATVSIHTTNDMPIVYPPSFNALELVPFNINPHYLDADPLSTHKGETREDRIGEYLELPEAHHVLGLREGCMLEVTENKAFLRGLKGARLFLRNGQAKELEVNADVSFLLNSCV</sequence>
<name>A0A6M2E0C4_XENCH</name>
<dbReference type="InterPro" id="IPR005320">
    <property type="entry name" value="Peptidase_S51"/>
</dbReference>
<keyword evidence="5" id="KW-0378">Hydrolase</keyword>
<evidence type="ECO:0000256" key="9">
    <source>
        <dbReference type="ARBA" id="ARBA00058347"/>
    </source>
</evidence>
<evidence type="ECO:0000256" key="4">
    <source>
        <dbReference type="ARBA" id="ARBA00022670"/>
    </source>
</evidence>
<evidence type="ECO:0000256" key="6">
    <source>
        <dbReference type="ARBA" id="ARBA00022825"/>
    </source>
</evidence>
<dbReference type="Pfam" id="PF03575">
    <property type="entry name" value="Peptidase_S51"/>
    <property type="match status" value="1"/>
</dbReference>
<dbReference type="GO" id="GO:0016805">
    <property type="term" value="F:dipeptidase activity"/>
    <property type="evidence" value="ECO:0007669"/>
    <property type="project" value="UniProtKB-KW"/>
</dbReference>
<organism evidence="12">
    <name type="scientific">Xenopsylla cheopis</name>
    <name type="common">Oriental rat flea</name>
    <name type="synonym">Pulex cheopis</name>
    <dbReference type="NCBI Taxonomy" id="163159"/>
    <lineage>
        <taxon>Eukaryota</taxon>
        <taxon>Metazoa</taxon>
        <taxon>Ecdysozoa</taxon>
        <taxon>Arthropoda</taxon>
        <taxon>Hexapoda</taxon>
        <taxon>Insecta</taxon>
        <taxon>Pterygota</taxon>
        <taxon>Neoptera</taxon>
        <taxon>Endopterygota</taxon>
        <taxon>Siphonaptera</taxon>
        <taxon>Pulicidae</taxon>
        <taxon>Xenopsyllinae</taxon>
        <taxon>Xenopsylla</taxon>
    </lineage>
</organism>
<comment type="function">
    <text evidence="9">Hydrolyzes dipeptides containing N-terminal aspartate residues.</text>
</comment>
<dbReference type="GO" id="GO:0008236">
    <property type="term" value="F:serine-type peptidase activity"/>
    <property type="evidence" value="ECO:0007669"/>
    <property type="project" value="UniProtKB-KW"/>
</dbReference>
<keyword evidence="4" id="KW-0645">Protease</keyword>
<dbReference type="InterPro" id="IPR029062">
    <property type="entry name" value="Class_I_gatase-like"/>
</dbReference>
<protein>
    <recommendedName>
        <fullName evidence="10">dipeptidase E</fullName>
        <ecNumber evidence="10">3.4.13.21</ecNumber>
    </recommendedName>
    <alternativeName>
        <fullName evidence="11">Asp-specific dipeptidase</fullName>
    </alternativeName>
</protein>
<dbReference type="FunFam" id="3.40.50.880:FF:000007">
    <property type="entry name" value="Peptidase E"/>
    <property type="match status" value="1"/>
</dbReference>
<proteinExistence type="inferred from homology"/>
<dbReference type="SUPFAM" id="SSF52317">
    <property type="entry name" value="Class I glutamine amidotransferase-like"/>
    <property type="match status" value="1"/>
</dbReference>
<comment type="catalytic activity">
    <reaction evidence="8">
        <text>Dipeptidase E catalyzes the hydrolysis of dipeptides Asp-|-Xaa. It does not act on peptides with N-terminal Glu, Asn or Gln, nor does it cleave isoaspartyl peptides.</text>
        <dbReference type="EC" id="3.4.13.21"/>
    </reaction>
</comment>
<accession>A0A6M2E0C4</accession>
<dbReference type="PANTHER" id="PTHR20842">
    <property type="entry name" value="PROTEASE S51 ALPHA-ASPARTYL DIPEPTIDASE"/>
    <property type="match status" value="1"/>
</dbReference>
<comment type="similarity">
    <text evidence="2">Belongs to the peptidase S51 family.</text>
</comment>
<evidence type="ECO:0000256" key="1">
    <source>
        <dbReference type="ARBA" id="ARBA00004496"/>
    </source>
</evidence>
<dbReference type="EMBL" id="GIIL01006561">
    <property type="protein sequence ID" value="NOV50287.1"/>
    <property type="molecule type" value="Transcribed_RNA"/>
</dbReference>
<evidence type="ECO:0000256" key="2">
    <source>
        <dbReference type="ARBA" id="ARBA00006534"/>
    </source>
</evidence>
<keyword evidence="3" id="KW-0963">Cytoplasm</keyword>
<dbReference type="EC" id="3.4.13.21" evidence="10"/>
<evidence type="ECO:0000256" key="8">
    <source>
        <dbReference type="ARBA" id="ARBA00050239"/>
    </source>
</evidence>
<reference evidence="12" key="1">
    <citation type="submission" date="2020-03" db="EMBL/GenBank/DDBJ databases">
        <title>Transcriptomic Profiling of the Digestive Tract of the Rat Flea, Xenopsylla cheopis, Following Blood Feeding and Infection with Yersinia pestis.</title>
        <authorList>
            <person name="Bland D.M."/>
            <person name="Martens C.A."/>
            <person name="Virtaneva K."/>
            <person name="Kanakabandi K."/>
            <person name="Long D."/>
            <person name="Rosenke R."/>
            <person name="Saturday G.A."/>
            <person name="Hoyt F.H."/>
            <person name="Bruno D.P."/>
            <person name="Ribeiro J.M.C."/>
            <person name="Hinnebusch J."/>
        </authorList>
    </citation>
    <scope>NUCLEOTIDE SEQUENCE</scope>
</reference>
<comment type="subcellular location">
    <subcellularLocation>
        <location evidence="1">Cytoplasm</location>
    </subcellularLocation>
</comment>
<evidence type="ECO:0000256" key="11">
    <source>
        <dbReference type="ARBA" id="ARBA00075877"/>
    </source>
</evidence>
<dbReference type="GO" id="GO:0005737">
    <property type="term" value="C:cytoplasm"/>
    <property type="evidence" value="ECO:0007669"/>
    <property type="project" value="UniProtKB-SubCell"/>
</dbReference>
<dbReference type="Gene3D" id="3.40.50.880">
    <property type="match status" value="1"/>
</dbReference>
<evidence type="ECO:0000256" key="7">
    <source>
        <dbReference type="ARBA" id="ARBA00022997"/>
    </source>
</evidence>
<dbReference type="CDD" id="cd03146">
    <property type="entry name" value="GAT1_Peptidase_E"/>
    <property type="match status" value="1"/>
</dbReference>
<evidence type="ECO:0000256" key="10">
    <source>
        <dbReference type="ARBA" id="ARBA00066675"/>
    </source>
</evidence>
<evidence type="ECO:0000256" key="5">
    <source>
        <dbReference type="ARBA" id="ARBA00022801"/>
    </source>
</evidence>
<evidence type="ECO:0000313" key="12">
    <source>
        <dbReference type="EMBL" id="NOV50287.1"/>
    </source>
</evidence>
<dbReference type="AlphaFoldDB" id="A0A6M2E0C4"/>
<keyword evidence="7" id="KW-0224">Dipeptidase</keyword>